<comment type="caution">
    <text evidence="5">The sequence shown here is derived from an EMBL/GenBank/DDBJ whole genome shotgun (WGS) entry which is preliminary data.</text>
</comment>
<keyword evidence="1" id="KW-0539">Nucleus</keyword>
<evidence type="ECO:0000259" key="4">
    <source>
        <dbReference type="PROSITE" id="PS51667"/>
    </source>
</evidence>
<evidence type="ECO:0000313" key="5">
    <source>
        <dbReference type="EMBL" id="KAG9459814.1"/>
    </source>
</evidence>
<comment type="caution">
    <text evidence="2">Lacks conserved residue(s) required for the propagation of feature annotation.</text>
</comment>
<dbReference type="EMBL" id="JAINDJ010000002">
    <property type="protein sequence ID" value="KAG9459814.1"/>
    <property type="molecule type" value="Genomic_DNA"/>
</dbReference>
<feature type="region of interest" description="Disordered" evidence="3">
    <location>
        <begin position="179"/>
        <end position="241"/>
    </location>
</feature>
<evidence type="ECO:0000313" key="6">
    <source>
        <dbReference type="Proteomes" id="UP000825729"/>
    </source>
</evidence>
<feature type="region of interest" description="Disordered" evidence="3">
    <location>
        <begin position="115"/>
        <end position="150"/>
    </location>
</feature>
<dbReference type="AlphaFoldDB" id="A0AAV7FGQ3"/>
<evidence type="ECO:0000256" key="2">
    <source>
        <dbReference type="PROSITE-ProRule" id="PRU01002"/>
    </source>
</evidence>
<dbReference type="PROSITE" id="PS51667">
    <property type="entry name" value="WRC"/>
    <property type="match status" value="1"/>
</dbReference>
<accession>A0AAV7FGQ3</accession>
<proteinExistence type="predicted"/>
<feature type="compositionally biased region" description="Polar residues" evidence="3">
    <location>
        <begin position="138"/>
        <end position="149"/>
    </location>
</feature>
<keyword evidence="6" id="KW-1185">Reference proteome</keyword>
<dbReference type="PANTHER" id="PTHR34122:SF1">
    <property type="entry name" value="EXPRESSED PROTEIN"/>
    <property type="match status" value="1"/>
</dbReference>
<sequence length="356" mass="39456">MRIRNSSRVGFAFLSPSPGSSFARYPSVEKPEEAKQYYYRYPENEDMRRGGGELRGSLQEGETEGEVHRRKNQMLTLRGLEDRSTFDASESKRSLGITNGGGGVPANIIEQALHGKEKEERLAAAGERSTKRRRETNTKNSGAQISQGNARWMEREAVNIPLKKRKAISYGNGETEAILMEKGTNTDSKKRKIPRNKRVREEEAKESEEAAANGTGASTGAKKQDRSRNISKGSTVEGSRCSRINGRGWRCCQQTLVGYSLCEHHLGKGRLRSMSAVRGRATHLGGCVVVDRGDAKPEDQNELRKKKRRKLGIVKARSISSLLMDETADTTPNPSNNQLLLPFNRNIPSSFASTTS</sequence>
<evidence type="ECO:0000256" key="1">
    <source>
        <dbReference type="ARBA" id="ARBA00023242"/>
    </source>
</evidence>
<feature type="compositionally biased region" description="Basic residues" evidence="3">
    <location>
        <begin position="189"/>
        <end position="198"/>
    </location>
</feature>
<protein>
    <recommendedName>
        <fullName evidence="4">WRC domain-containing protein</fullName>
    </recommendedName>
</protein>
<organism evidence="5 6">
    <name type="scientific">Aristolochia fimbriata</name>
    <name type="common">White veined hardy Dutchman's pipe vine</name>
    <dbReference type="NCBI Taxonomy" id="158543"/>
    <lineage>
        <taxon>Eukaryota</taxon>
        <taxon>Viridiplantae</taxon>
        <taxon>Streptophyta</taxon>
        <taxon>Embryophyta</taxon>
        <taxon>Tracheophyta</taxon>
        <taxon>Spermatophyta</taxon>
        <taxon>Magnoliopsida</taxon>
        <taxon>Magnoliidae</taxon>
        <taxon>Piperales</taxon>
        <taxon>Aristolochiaceae</taxon>
        <taxon>Aristolochia</taxon>
    </lineage>
</organism>
<dbReference type="Proteomes" id="UP000825729">
    <property type="component" value="Unassembled WGS sequence"/>
</dbReference>
<feature type="compositionally biased region" description="Low complexity" evidence="3">
    <location>
        <begin position="210"/>
        <end position="221"/>
    </location>
</feature>
<feature type="region of interest" description="Disordered" evidence="3">
    <location>
        <begin position="39"/>
        <end position="71"/>
    </location>
</feature>
<feature type="domain" description="WRC" evidence="4">
    <location>
        <begin position="235"/>
        <end position="279"/>
    </location>
</feature>
<evidence type="ECO:0000256" key="3">
    <source>
        <dbReference type="SAM" id="MobiDB-lite"/>
    </source>
</evidence>
<dbReference type="Pfam" id="PF08879">
    <property type="entry name" value="WRC"/>
    <property type="match status" value="1"/>
</dbReference>
<gene>
    <name evidence="5" type="ORF">H6P81_004322</name>
</gene>
<dbReference type="PANTHER" id="PTHR34122">
    <property type="entry name" value="EXPRESSED PROTEIN-RELATED"/>
    <property type="match status" value="1"/>
</dbReference>
<dbReference type="InterPro" id="IPR014977">
    <property type="entry name" value="WRC_dom"/>
</dbReference>
<reference evidence="5 6" key="1">
    <citation type="submission" date="2021-07" db="EMBL/GenBank/DDBJ databases">
        <title>The Aristolochia fimbriata genome: insights into angiosperm evolution, floral development and chemical biosynthesis.</title>
        <authorList>
            <person name="Jiao Y."/>
        </authorList>
    </citation>
    <scope>NUCLEOTIDE SEQUENCE [LARGE SCALE GENOMIC DNA]</scope>
    <source>
        <strain evidence="5">IBCAS-2021</strain>
        <tissue evidence="5">Leaf</tissue>
    </source>
</reference>
<name>A0AAV7FGQ3_ARIFI</name>
<feature type="compositionally biased region" description="Basic and acidic residues" evidence="3">
    <location>
        <begin position="42"/>
        <end position="52"/>
    </location>
</feature>